<feature type="region of interest" description="Disordered" evidence="13">
    <location>
        <begin position="504"/>
        <end position="533"/>
    </location>
</feature>
<keyword evidence="8 12" id="KW-0238">DNA-binding</keyword>
<evidence type="ECO:0000256" key="5">
    <source>
        <dbReference type="ARBA" id="ARBA00022763"/>
    </source>
</evidence>
<dbReference type="EMBL" id="NEVM01000001">
    <property type="protein sequence ID" value="OZI37750.1"/>
    <property type="molecule type" value="Genomic_DNA"/>
</dbReference>
<dbReference type="GO" id="GO:0003677">
    <property type="term" value="F:DNA binding"/>
    <property type="evidence" value="ECO:0007669"/>
    <property type="project" value="UniProtKB-UniRule"/>
</dbReference>
<keyword evidence="9 12" id="KW-0234">DNA repair</keyword>
<dbReference type="InterPro" id="IPR032781">
    <property type="entry name" value="ABC_tran_Xtn"/>
</dbReference>
<evidence type="ECO:0000256" key="6">
    <source>
        <dbReference type="ARBA" id="ARBA00022801"/>
    </source>
</evidence>
<dbReference type="SMART" id="SM00382">
    <property type="entry name" value="AAA"/>
    <property type="match status" value="2"/>
</dbReference>
<dbReference type="InterPro" id="IPR017871">
    <property type="entry name" value="ABC_transporter-like_CS"/>
</dbReference>
<comment type="function">
    <text evidence="12">Probably plays a role in ribosome assembly or function. May be involved in resolution of branched DNA intermediates that result from template switching in postreplication gaps. Binds DNA and has ATPase activity.</text>
</comment>
<evidence type="ECO:0000256" key="12">
    <source>
        <dbReference type="HAMAP-Rule" id="MF_00848"/>
    </source>
</evidence>
<feature type="binding site" evidence="12">
    <location>
        <begin position="319"/>
        <end position="326"/>
    </location>
    <ligand>
        <name>ATP</name>
        <dbReference type="ChEBI" id="CHEBI:30616"/>
        <label>2</label>
    </ligand>
</feature>
<dbReference type="Proteomes" id="UP000216020">
    <property type="component" value="Unassembled WGS sequence"/>
</dbReference>
<keyword evidence="5 12" id="KW-0227">DNA damage</keyword>
<evidence type="ECO:0000256" key="2">
    <source>
        <dbReference type="ARBA" id="ARBA00022490"/>
    </source>
</evidence>
<dbReference type="Pfam" id="PF16326">
    <property type="entry name" value="ABC_tran_CTD"/>
    <property type="match status" value="1"/>
</dbReference>
<dbReference type="PROSITE" id="PS50893">
    <property type="entry name" value="ABC_TRANSPORTER_2"/>
    <property type="match status" value="2"/>
</dbReference>
<dbReference type="InterPro" id="IPR003593">
    <property type="entry name" value="AAA+_ATPase"/>
</dbReference>
<dbReference type="GO" id="GO:0005524">
    <property type="term" value="F:ATP binding"/>
    <property type="evidence" value="ECO:0007669"/>
    <property type="project" value="UniProtKB-UniRule"/>
</dbReference>
<dbReference type="InterPro" id="IPR043686">
    <property type="entry name" value="Uup"/>
</dbReference>
<dbReference type="InterPro" id="IPR027417">
    <property type="entry name" value="P-loop_NTPase"/>
</dbReference>
<keyword evidence="4 12" id="KW-0547">Nucleotide-binding</keyword>
<evidence type="ECO:0000256" key="1">
    <source>
        <dbReference type="ARBA" id="ARBA00022475"/>
    </source>
</evidence>
<evidence type="ECO:0000256" key="11">
    <source>
        <dbReference type="ARBA" id="ARBA00061478"/>
    </source>
</evidence>
<dbReference type="GO" id="GO:0005737">
    <property type="term" value="C:cytoplasm"/>
    <property type="evidence" value="ECO:0007669"/>
    <property type="project" value="UniProtKB-SubCell"/>
</dbReference>
<dbReference type="RefSeq" id="WP_094851849.1">
    <property type="nucleotide sequence ID" value="NZ_NEVM01000001.1"/>
</dbReference>
<dbReference type="InterPro" id="IPR003439">
    <property type="entry name" value="ABC_transporter-like_ATP-bd"/>
</dbReference>
<dbReference type="InterPro" id="IPR037118">
    <property type="entry name" value="Val-tRNA_synth_C_sf"/>
</dbReference>
<dbReference type="GO" id="GO:0016887">
    <property type="term" value="F:ATP hydrolysis activity"/>
    <property type="evidence" value="ECO:0007669"/>
    <property type="project" value="UniProtKB-UniRule"/>
</dbReference>
<organism evidence="15 16">
    <name type="scientific">Bordetella genomosp. 10</name>
    <dbReference type="NCBI Taxonomy" id="1416804"/>
    <lineage>
        <taxon>Bacteria</taxon>
        <taxon>Pseudomonadati</taxon>
        <taxon>Pseudomonadota</taxon>
        <taxon>Betaproteobacteria</taxon>
        <taxon>Burkholderiales</taxon>
        <taxon>Alcaligenaceae</taxon>
        <taxon>Bordetella</taxon>
    </lineage>
</organism>
<dbReference type="EC" id="3.6.1.-" evidence="12"/>
<gene>
    <name evidence="12" type="primary">uup</name>
    <name evidence="15" type="ORF">CAL29_05055</name>
</gene>
<evidence type="ECO:0000256" key="7">
    <source>
        <dbReference type="ARBA" id="ARBA00022840"/>
    </source>
</evidence>
<dbReference type="GO" id="GO:0043022">
    <property type="term" value="F:ribosome binding"/>
    <property type="evidence" value="ECO:0007669"/>
    <property type="project" value="UniProtKB-UniRule"/>
</dbReference>
<keyword evidence="1" id="KW-0472">Membrane</keyword>
<keyword evidence="1" id="KW-1003">Cell membrane</keyword>
<evidence type="ECO:0000256" key="3">
    <source>
        <dbReference type="ARBA" id="ARBA00022737"/>
    </source>
</evidence>
<keyword evidence="6 12" id="KW-0378">Hydrolase</keyword>
<comment type="similarity">
    <text evidence="11 12">Belongs to the ABC transporter superfamily. ABCF family. Uup subfamily.</text>
</comment>
<evidence type="ECO:0000313" key="15">
    <source>
        <dbReference type="EMBL" id="OZI37750.1"/>
    </source>
</evidence>
<reference evidence="16" key="1">
    <citation type="submission" date="2017-05" db="EMBL/GenBank/DDBJ databases">
        <title>Complete and WGS of Bordetella genogroups.</title>
        <authorList>
            <person name="Spilker T."/>
            <person name="Lipuma J."/>
        </authorList>
    </citation>
    <scope>NUCLEOTIDE SEQUENCE [LARGE SCALE GENOMIC DNA]</scope>
    <source>
        <strain evidence="16">AU16122</strain>
    </source>
</reference>
<dbReference type="PROSITE" id="PS00211">
    <property type="entry name" value="ABC_TRANSPORTER_1"/>
    <property type="match status" value="1"/>
</dbReference>
<evidence type="ECO:0000256" key="10">
    <source>
        <dbReference type="ARBA" id="ARBA00049360"/>
    </source>
</evidence>
<keyword evidence="16" id="KW-1185">Reference proteome</keyword>
<comment type="subcellular location">
    <subcellularLocation>
        <location evidence="12">Cytoplasm</location>
    </subcellularLocation>
    <text evidence="12">Associates with ribosomes.</text>
</comment>
<name>A0A261SLW2_9BORD</name>
<dbReference type="Gene3D" id="3.40.50.300">
    <property type="entry name" value="P-loop containing nucleotide triphosphate hydrolases"/>
    <property type="match status" value="2"/>
</dbReference>
<dbReference type="Pfam" id="PF12848">
    <property type="entry name" value="ABC_tran_Xtn"/>
    <property type="match status" value="1"/>
</dbReference>
<accession>A0A261SLW2</accession>
<dbReference type="Gene3D" id="1.10.287.380">
    <property type="entry name" value="Valyl-tRNA synthetase, C-terminal domain"/>
    <property type="match status" value="1"/>
</dbReference>
<proteinExistence type="inferred from homology"/>
<dbReference type="InterPro" id="IPR032524">
    <property type="entry name" value="ABC_tran_C"/>
</dbReference>
<dbReference type="OrthoDB" id="9762051at2"/>
<dbReference type="PANTHER" id="PTHR42855">
    <property type="entry name" value="ABC TRANSPORTER ATP-BINDING SUBUNIT"/>
    <property type="match status" value="1"/>
</dbReference>
<evidence type="ECO:0000259" key="14">
    <source>
        <dbReference type="PROSITE" id="PS50893"/>
    </source>
</evidence>
<dbReference type="PANTHER" id="PTHR42855:SF1">
    <property type="entry name" value="ABC TRANSPORTER DOMAIN-CONTAINING PROTEIN"/>
    <property type="match status" value="1"/>
</dbReference>
<dbReference type="SUPFAM" id="SSF52540">
    <property type="entry name" value="P-loop containing nucleoside triphosphate hydrolases"/>
    <property type="match status" value="2"/>
</dbReference>
<dbReference type="FunFam" id="3.40.50.300:FF:000011">
    <property type="entry name" value="Putative ABC transporter ATP-binding component"/>
    <property type="match status" value="1"/>
</dbReference>
<dbReference type="Pfam" id="PF00005">
    <property type="entry name" value="ABC_tran"/>
    <property type="match status" value="2"/>
</dbReference>
<evidence type="ECO:0000313" key="16">
    <source>
        <dbReference type="Proteomes" id="UP000216020"/>
    </source>
</evidence>
<keyword evidence="7 12" id="KW-0067">ATP-binding</keyword>
<keyword evidence="2 12" id="KW-0963">Cytoplasm</keyword>
<dbReference type="GO" id="GO:0006281">
    <property type="term" value="P:DNA repair"/>
    <property type="evidence" value="ECO:0007669"/>
    <property type="project" value="UniProtKB-KW"/>
</dbReference>
<feature type="domain" description="ABC transporter" evidence="14">
    <location>
        <begin position="7"/>
        <end position="220"/>
    </location>
</feature>
<keyword evidence="3 12" id="KW-0677">Repeat</keyword>
<feature type="binding site" evidence="12">
    <location>
        <begin position="39"/>
        <end position="46"/>
    </location>
    <ligand>
        <name>ATP</name>
        <dbReference type="ChEBI" id="CHEBI:30616"/>
        <label>1</label>
    </ligand>
</feature>
<evidence type="ECO:0000256" key="13">
    <source>
        <dbReference type="SAM" id="MobiDB-lite"/>
    </source>
</evidence>
<comment type="caution">
    <text evidence="15">The sequence shown here is derived from an EMBL/GenBank/DDBJ whole genome shotgun (WGS) entry which is preliminary data.</text>
</comment>
<dbReference type="CDD" id="cd03221">
    <property type="entry name" value="ABCF_EF-3"/>
    <property type="match status" value="2"/>
</dbReference>
<evidence type="ECO:0000256" key="8">
    <source>
        <dbReference type="ARBA" id="ARBA00023125"/>
    </source>
</evidence>
<dbReference type="AlphaFoldDB" id="A0A261SLW2"/>
<sequence length="609" mass="67240">MAPTTLITFTDVQLAFGHHPLLDHADFSIQAGERIGLIGRNGAGKSSMLRLLDGRAQPDDGDVARASGLRVATVEQEPELDETMTVFDAVNSTDEDHEDWQRASRVRSLLERLGLPTDAPVAGLSGGTRKRVALARALAGNPDLLLLDEPTNHLDFDGIAWLEELLRGWKGSAVIITHDRRFLDAIATRIVELDRGRLLSFPGNFSQWQERKAQWLESERLEQARFDKLLAQEEVWIRKGVEARRTRNEGRVRRLERLRVERAERRERLGNVNLALAEGQRSGKLVAELEHVSKAFDGREVVKDYSTTLLRGDRIGIIGPNGAGKTTLLKLMLGRLQPDSGTVRMGANVEVAYFDQMRAQLNETDTLADVISPGSEWVEIGGTRKHVMSYLGDFLFSPARAGSPVSSLSGGERARLLLARLFARPANVLVLDEPTNDLDIETLELLEALLQEYTGTVLLVSHDREFLNNVVTQTIANDGPGIWNDYVGGYDDWLPQRRVIAPTPEPASVPAAPEPAAEAKSAPAAARPKPAKVSRLSSWETRELEGLPDAIAALEAEQEGLSGKLADGSLYRDAPDEVARINARIGEIEKELEAKFERWEALEARRDAS</sequence>
<feature type="compositionally biased region" description="Low complexity" evidence="13">
    <location>
        <begin position="506"/>
        <end position="533"/>
    </location>
</feature>
<evidence type="ECO:0000256" key="4">
    <source>
        <dbReference type="ARBA" id="ARBA00022741"/>
    </source>
</evidence>
<dbReference type="InterPro" id="IPR051309">
    <property type="entry name" value="ABCF_ATPase"/>
</dbReference>
<dbReference type="HAMAP" id="MF_00848">
    <property type="entry name" value="Uup"/>
    <property type="match status" value="1"/>
</dbReference>
<dbReference type="FunFam" id="3.40.50.300:FF:000309">
    <property type="entry name" value="ABC transporter ATP-binding protein"/>
    <property type="match status" value="1"/>
</dbReference>
<feature type="domain" description="ABC transporter" evidence="14">
    <location>
        <begin position="287"/>
        <end position="503"/>
    </location>
</feature>
<protein>
    <recommendedName>
        <fullName evidence="12">ATP-binding protein Uup</fullName>
        <ecNumber evidence="12">3.6.1.-</ecNumber>
    </recommendedName>
</protein>
<comment type="catalytic activity">
    <reaction evidence="10 12">
        <text>ATP + H2O = ADP + phosphate + H(+)</text>
        <dbReference type="Rhea" id="RHEA:13065"/>
        <dbReference type="ChEBI" id="CHEBI:15377"/>
        <dbReference type="ChEBI" id="CHEBI:15378"/>
        <dbReference type="ChEBI" id="CHEBI:30616"/>
        <dbReference type="ChEBI" id="CHEBI:43474"/>
        <dbReference type="ChEBI" id="CHEBI:456216"/>
    </reaction>
</comment>
<evidence type="ECO:0000256" key="9">
    <source>
        <dbReference type="ARBA" id="ARBA00023204"/>
    </source>
</evidence>